<dbReference type="PROSITE" id="PS50089">
    <property type="entry name" value="ZF_RING_2"/>
    <property type="match status" value="1"/>
</dbReference>
<dbReference type="InterPro" id="IPR001841">
    <property type="entry name" value="Znf_RING"/>
</dbReference>
<sequence>MPATTSSQPPVLRRSERLKNIQMRDMKARIQKISKSIKEVTECIVLHWQEVKENREAIYNVQDEMKVLKNSILEIKKTIGGDESKKDILVQKINEYELKLKDKDVIFDDLFEKTLDLVKERKYVNLLVNQNLILPRFRTRLVHESLRCFICRSVALYPQLLNCGHVFCDQCICKWYDIKDTCPVCRVHISKIGFNQIDNLMEFAREILMDDKDEMTDAKKREVADMEKFIEERAN</sequence>
<keyword evidence="2 4" id="KW-0863">Zinc-finger</keyword>
<organism evidence="6">
    <name type="scientific">Penaeus monodon nucleopolyhedrovirus</name>
    <dbReference type="NCBI Taxonomy" id="259389"/>
    <lineage>
        <taxon>Viruses</taxon>
        <taxon>Viruses incertae sedis</taxon>
        <taxon>Naldaviricetes</taxon>
        <taxon>Lefavirales</taxon>
        <taxon>Baculoviridae</taxon>
    </lineage>
</organism>
<evidence type="ECO:0000256" key="2">
    <source>
        <dbReference type="ARBA" id="ARBA00022771"/>
    </source>
</evidence>
<evidence type="ECO:0000313" key="7">
    <source>
        <dbReference type="EMBL" id="AHK25007.1"/>
    </source>
</evidence>
<accession>A9LME5</accession>
<reference evidence="7" key="3">
    <citation type="submission" date="2013-12" db="EMBL/GenBank/DDBJ databases">
        <title>Monodon baculovirus from Penaeus monodon genomic DNA library.</title>
        <authorList>
            <person name="Ramesh Kumar D."/>
            <person name="Santiago T.C."/>
            <person name="Sanjuktha M."/>
            <person name="Stalin Raj V."/>
            <person name="Poornima M."/>
            <person name="Alavandi S.V."/>
        </authorList>
    </citation>
    <scope>NUCLEOTIDE SEQUENCE</scope>
</reference>
<proteinExistence type="predicted"/>
<feature type="domain" description="RING-type" evidence="5">
    <location>
        <begin position="148"/>
        <end position="186"/>
    </location>
</feature>
<evidence type="ECO:0000256" key="4">
    <source>
        <dbReference type="PROSITE-ProRule" id="PRU00175"/>
    </source>
</evidence>
<dbReference type="GO" id="GO:0008270">
    <property type="term" value="F:zinc ion binding"/>
    <property type="evidence" value="ECO:0007669"/>
    <property type="project" value="UniProtKB-KW"/>
</dbReference>
<evidence type="ECO:0000256" key="3">
    <source>
        <dbReference type="ARBA" id="ARBA00022833"/>
    </source>
</evidence>
<dbReference type="PANTHER" id="PTHR12109:SF5">
    <property type="entry name" value="RING-TYPE DOMAIN-CONTAINING PROTEIN"/>
    <property type="match status" value="1"/>
</dbReference>
<reference evidence="6" key="2">
    <citation type="submission" date="2007-10" db="EMBL/GenBank/DDBJ databases">
        <authorList>
            <person name="Mari J."/>
            <person name="Bonami J.-R."/>
            <person name="Poulos B."/>
            <person name="Lightner D."/>
        </authorList>
    </citation>
    <scope>NUCLEOTIDE SEQUENCE</scope>
</reference>
<protein>
    <submittedName>
        <fullName evidence="7">MBV ring superfamily protein</fullName>
    </submittedName>
</protein>
<dbReference type="Gene3D" id="3.30.40.10">
    <property type="entry name" value="Zinc/RING finger domain, C3HC4 (zinc finger)"/>
    <property type="match status" value="1"/>
</dbReference>
<evidence type="ECO:0000259" key="5">
    <source>
        <dbReference type="PROSITE" id="PS50089"/>
    </source>
</evidence>
<keyword evidence="1" id="KW-0479">Metal-binding</keyword>
<keyword evidence="3" id="KW-0862">Zinc</keyword>
<dbReference type="EMBL" id="EU246943">
    <property type="protein sequence ID" value="ABX44698.1"/>
    <property type="molecule type" value="Genomic_DNA"/>
</dbReference>
<dbReference type="InterPro" id="IPR047126">
    <property type="entry name" value="RNF141-like"/>
</dbReference>
<evidence type="ECO:0000256" key="1">
    <source>
        <dbReference type="ARBA" id="ARBA00022723"/>
    </source>
</evidence>
<dbReference type="SUPFAM" id="SSF57850">
    <property type="entry name" value="RING/U-box"/>
    <property type="match status" value="1"/>
</dbReference>
<dbReference type="InterPro" id="IPR017907">
    <property type="entry name" value="Znf_RING_CS"/>
</dbReference>
<dbReference type="InterPro" id="IPR013083">
    <property type="entry name" value="Znf_RING/FYVE/PHD"/>
</dbReference>
<dbReference type="Pfam" id="PF13639">
    <property type="entry name" value="zf-RING_2"/>
    <property type="match status" value="1"/>
</dbReference>
<evidence type="ECO:0000313" key="6">
    <source>
        <dbReference type="EMBL" id="ABX44698.1"/>
    </source>
</evidence>
<dbReference type="EMBL" id="KJ013501">
    <property type="protein sequence ID" value="AHK25007.1"/>
    <property type="molecule type" value="Genomic_DNA"/>
</dbReference>
<dbReference type="PANTHER" id="PTHR12109">
    <property type="entry name" value="RING FINGER PROTEIN 141-RELATED"/>
    <property type="match status" value="1"/>
</dbReference>
<dbReference type="SMART" id="SM00184">
    <property type="entry name" value="RING"/>
    <property type="match status" value="1"/>
</dbReference>
<dbReference type="PROSITE" id="PS00518">
    <property type="entry name" value="ZF_RING_1"/>
    <property type="match status" value="1"/>
</dbReference>
<name>A9LME5_9BACU</name>
<reference evidence="6" key="1">
    <citation type="journal article" date="1993" name="Dis. Aquat. Organ.">
        <title>Preliminary characterization and partial cloning of the genome of a baculovirus from Penaeus monodon (PmSNPV=MBV).</title>
        <authorList>
            <person name="Mari J."/>
            <person name="Bonami J.-R."/>
            <person name="Poulos B."/>
            <person name="Lightner D."/>
        </authorList>
    </citation>
    <scope>NUCLEOTIDE SEQUENCE</scope>
</reference>